<keyword evidence="3" id="KW-1185">Reference proteome</keyword>
<comment type="caution">
    <text evidence="2">The sequence shown here is derived from an EMBL/GenBank/DDBJ whole genome shotgun (WGS) entry which is preliminary data.</text>
</comment>
<accession>A0ABR2C597</accession>
<protein>
    <recommendedName>
        <fullName evidence="4">Reverse transcriptase zinc-binding domain-containing protein</fullName>
    </recommendedName>
</protein>
<feature type="compositionally biased region" description="Basic and acidic residues" evidence="1">
    <location>
        <begin position="47"/>
        <end position="62"/>
    </location>
</feature>
<evidence type="ECO:0000313" key="3">
    <source>
        <dbReference type="Proteomes" id="UP001472677"/>
    </source>
</evidence>
<reference evidence="2 3" key="1">
    <citation type="journal article" date="2024" name="G3 (Bethesda)">
        <title>Genome assembly of Hibiscus sabdariffa L. provides insights into metabolisms of medicinal natural products.</title>
        <authorList>
            <person name="Kim T."/>
        </authorList>
    </citation>
    <scope>NUCLEOTIDE SEQUENCE [LARGE SCALE GENOMIC DNA]</scope>
    <source>
        <strain evidence="2">TK-2024</strain>
        <tissue evidence="2">Old leaves</tissue>
    </source>
</reference>
<evidence type="ECO:0000313" key="2">
    <source>
        <dbReference type="EMBL" id="KAK8514596.1"/>
    </source>
</evidence>
<proteinExistence type="predicted"/>
<dbReference type="EMBL" id="JBBPBM010000066">
    <property type="protein sequence ID" value="KAK8514596.1"/>
    <property type="molecule type" value="Genomic_DNA"/>
</dbReference>
<gene>
    <name evidence="2" type="ORF">V6N12_057496</name>
</gene>
<dbReference type="Proteomes" id="UP001472677">
    <property type="component" value="Unassembled WGS sequence"/>
</dbReference>
<organism evidence="2 3">
    <name type="scientific">Hibiscus sabdariffa</name>
    <name type="common">roselle</name>
    <dbReference type="NCBI Taxonomy" id="183260"/>
    <lineage>
        <taxon>Eukaryota</taxon>
        <taxon>Viridiplantae</taxon>
        <taxon>Streptophyta</taxon>
        <taxon>Embryophyta</taxon>
        <taxon>Tracheophyta</taxon>
        <taxon>Spermatophyta</taxon>
        <taxon>Magnoliopsida</taxon>
        <taxon>eudicotyledons</taxon>
        <taxon>Gunneridae</taxon>
        <taxon>Pentapetalae</taxon>
        <taxon>rosids</taxon>
        <taxon>malvids</taxon>
        <taxon>Malvales</taxon>
        <taxon>Malvaceae</taxon>
        <taxon>Malvoideae</taxon>
        <taxon>Hibiscus</taxon>
    </lineage>
</organism>
<feature type="region of interest" description="Disordered" evidence="1">
    <location>
        <begin position="44"/>
        <end position="89"/>
    </location>
</feature>
<sequence>MNEARRSRLDSMVKSAPKLKENANSIVLCALQCHDWSVRNCGRRGHVSQEDQWRDIYGRDNQDVGNDGDGPTEGTTATITKKEGTAGKEATKEMAVTEGTTEKEGIAGNETAVEEGMAETVVEKERMTGKEETADANARVFDGSYCYDCLDLETKHEYEAGCFDGGCLALDMARVEDGTFSTTFGELVSSSGCRLCNTGEDESTIHALRDCRFASDLWARVVRPDKLHYFMRIPTEAWFMANLRGQVQFGNVSDSWSFLFPVLCWLLWKRRCSLLLDPCFVERGDVLVCGRRLAREYKEAAAMRIRVNPDGAGNRANMDRH</sequence>
<feature type="compositionally biased region" description="Basic and acidic residues" evidence="1">
    <location>
        <begin position="80"/>
        <end position="89"/>
    </location>
</feature>
<evidence type="ECO:0000256" key="1">
    <source>
        <dbReference type="SAM" id="MobiDB-lite"/>
    </source>
</evidence>
<evidence type="ECO:0008006" key="4">
    <source>
        <dbReference type="Google" id="ProtNLM"/>
    </source>
</evidence>
<name>A0ABR2C597_9ROSI</name>